<dbReference type="EMBL" id="VLJS01000095">
    <property type="protein sequence ID" value="TWH05100.1"/>
    <property type="molecule type" value="Genomic_DNA"/>
</dbReference>
<comment type="similarity">
    <text evidence="1">Belongs to the methyltransferase superfamily. L-isoaspartyl/D-aspartyl protein methyltransferase family.</text>
</comment>
<comment type="caution">
    <text evidence="8">The sequence shown here is derived from an EMBL/GenBank/DDBJ whole genome shotgun (WGS) entry which is preliminary data.</text>
</comment>
<dbReference type="InterPro" id="IPR020598">
    <property type="entry name" value="rRNA_Ade_methylase_Trfase_N"/>
</dbReference>
<protein>
    <recommendedName>
        <fullName evidence="2">Protein-L-isoaspartate O-methyltransferase</fullName>
    </recommendedName>
    <alternativeName>
        <fullName evidence="6">Protein L-isoaspartyl methyltransferase</fullName>
    </alternativeName>
</protein>
<dbReference type="GO" id="GO:0004719">
    <property type="term" value="F:protein-L-isoaspartate (D-aspartate) O-methyltransferase activity"/>
    <property type="evidence" value="ECO:0007669"/>
    <property type="project" value="InterPro"/>
</dbReference>
<dbReference type="RefSeq" id="WP_019399653.1">
    <property type="nucleotide sequence ID" value="NZ_VLJS01000095.1"/>
</dbReference>
<dbReference type="PANTHER" id="PTHR11579">
    <property type="entry name" value="PROTEIN-L-ISOASPARTATE O-METHYLTRANSFERASE"/>
    <property type="match status" value="1"/>
</dbReference>
<keyword evidence="3 8" id="KW-0489">Methyltransferase</keyword>
<dbReference type="GO" id="GO:0000179">
    <property type="term" value="F:rRNA (adenine-N6,N6-)-dimethyltransferase activity"/>
    <property type="evidence" value="ECO:0007669"/>
    <property type="project" value="InterPro"/>
</dbReference>
<dbReference type="Proteomes" id="UP000321583">
    <property type="component" value="Unassembled WGS sequence"/>
</dbReference>
<evidence type="ECO:0000313" key="9">
    <source>
        <dbReference type="Proteomes" id="UP000321583"/>
    </source>
</evidence>
<dbReference type="OrthoDB" id="9810066at2"/>
<evidence type="ECO:0000256" key="1">
    <source>
        <dbReference type="ARBA" id="ARBA00005369"/>
    </source>
</evidence>
<organism evidence="8 9">
    <name type="scientific">Pseudoxanthomonas taiwanensis J19</name>
    <dbReference type="NCBI Taxonomy" id="935569"/>
    <lineage>
        <taxon>Bacteria</taxon>
        <taxon>Pseudomonadati</taxon>
        <taxon>Pseudomonadota</taxon>
        <taxon>Gammaproteobacteria</taxon>
        <taxon>Lysobacterales</taxon>
        <taxon>Lysobacteraceae</taxon>
        <taxon>Pseudoxanthomonas</taxon>
    </lineage>
</organism>
<keyword evidence="5" id="KW-0949">S-adenosyl-L-methionine</keyword>
<evidence type="ECO:0000256" key="4">
    <source>
        <dbReference type="ARBA" id="ARBA00022679"/>
    </source>
</evidence>
<feature type="domain" description="Ribosomal RNA adenine methylase transferase N-terminal" evidence="7">
    <location>
        <begin position="67"/>
        <end position="216"/>
    </location>
</feature>
<dbReference type="InterPro" id="IPR000682">
    <property type="entry name" value="PCMT"/>
</dbReference>
<dbReference type="SMART" id="SM00650">
    <property type="entry name" value="rADc"/>
    <property type="match status" value="1"/>
</dbReference>
<dbReference type="CDD" id="cd02440">
    <property type="entry name" value="AdoMet_MTases"/>
    <property type="match status" value="1"/>
</dbReference>
<name>A0A562D6D1_9GAMM</name>
<sequence length="220" mass="24088">MTIDYALARELMVEQQVRPWEVLDAAVLEVIGRLPREAFVPEAQRALAYADIELPLGHGVRMMKPVVEGRMLQALALQPGDSVLEVGTGSGYVTACLGELAREVVSIEIQPELAAAARRHLDAARLGTNVRIETADALQYAPTRQFDAVCVTAAVDTVPTRFLEWLRPGGRLFVVRGRAPVMEAVLLRHTGDVNAPAVESLFETELEYLRGAEPAPQFSF</sequence>
<evidence type="ECO:0000259" key="7">
    <source>
        <dbReference type="SMART" id="SM00650"/>
    </source>
</evidence>
<dbReference type="AlphaFoldDB" id="A0A562D6D1"/>
<dbReference type="PANTHER" id="PTHR11579:SF18">
    <property type="entry name" value="PROTEIN-L-ISOASPARTATE O-METHYLTRANSFERASE"/>
    <property type="match status" value="1"/>
</dbReference>
<keyword evidence="4 8" id="KW-0808">Transferase</keyword>
<evidence type="ECO:0000256" key="3">
    <source>
        <dbReference type="ARBA" id="ARBA00022603"/>
    </source>
</evidence>
<keyword evidence="9" id="KW-1185">Reference proteome</keyword>
<reference evidence="8 9" key="1">
    <citation type="submission" date="2019-07" db="EMBL/GenBank/DDBJ databases">
        <title>Genome sequencing of lignin-degrading bacterial isolates.</title>
        <authorList>
            <person name="Gladden J."/>
        </authorList>
    </citation>
    <scope>NUCLEOTIDE SEQUENCE [LARGE SCALE GENOMIC DNA]</scope>
    <source>
        <strain evidence="8 9">J19</strain>
    </source>
</reference>
<dbReference type="Gene3D" id="3.40.50.150">
    <property type="entry name" value="Vaccinia Virus protein VP39"/>
    <property type="match status" value="1"/>
</dbReference>
<evidence type="ECO:0000256" key="2">
    <source>
        <dbReference type="ARBA" id="ARBA00013346"/>
    </source>
</evidence>
<gene>
    <name evidence="8" type="ORF">L613_006300000030</name>
</gene>
<dbReference type="GO" id="GO:0005737">
    <property type="term" value="C:cytoplasm"/>
    <property type="evidence" value="ECO:0007669"/>
    <property type="project" value="TreeGrafter"/>
</dbReference>
<accession>A0A562D6D1</accession>
<proteinExistence type="inferred from homology"/>
<evidence type="ECO:0000256" key="6">
    <source>
        <dbReference type="ARBA" id="ARBA00030757"/>
    </source>
</evidence>
<evidence type="ECO:0000256" key="5">
    <source>
        <dbReference type="ARBA" id="ARBA00022691"/>
    </source>
</evidence>
<dbReference type="Pfam" id="PF01135">
    <property type="entry name" value="PCMT"/>
    <property type="match status" value="1"/>
</dbReference>
<dbReference type="SUPFAM" id="SSF53335">
    <property type="entry name" value="S-adenosyl-L-methionine-dependent methyltransferases"/>
    <property type="match status" value="1"/>
</dbReference>
<dbReference type="InterPro" id="IPR029063">
    <property type="entry name" value="SAM-dependent_MTases_sf"/>
</dbReference>
<evidence type="ECO:0000313" key="8">
    <source>
        <dbReference type="EMBL" id="TWH05100.1"/>
    </source>
</evidence>